<comment type="similarity">
    <text evidence="3">Belongs to the tissue factor family.</text>
</comment>
<accession>A0A3P9KWD4</accession>
<evidence type="ECO:0000256" key="9">
    <source>
        <dbReference type="ARBA" id="ARBA00022989"/>
    </source>
</evidence>
<protein>
    <recommendedName>
        <fullName evidence="5">Tissue factor</fullName>
    </recommendedName>
    <alternativeName>
        <fullName evidence="16">Coagulation factor III</fullName>
    </alternativeName>
</protein>
<keyword evidence="9 17" id="KW-1133">Transmembrane helix</keyword>
<dbReference type="Pfam" id="PF01108">
    <property type="entry name" value="Tissue_fac"/>
    <property type="match status" value="1"/>
</dbReference>
<keyword evidence="10" id="KW-0094">Blood coagulation</keyword>
<evidence type="ECO:0000313" key="21">
    <source>
        <dbReference type="Proteomes" id="UP000265180"/>
    </source>
</evidence>
<dbReference type="InterPro" id="IPR050650">
    <property type="entry name" value="Type-II_Cytokine-TF_Rcpt"/>
</dbReference>
<dbReference type="PRINTS" id="PR00346">
    <property type="entry name" value="TISSUEFACTOR"/>
</dbReference>
<comment type="subunit">
    <text evidence="4">Interacts with HSPE; the interaction, inhibited by heparin, promotes the generation of activated factor X and activates coagulation in the presence of activated factor VII.</text>
</comment>
<evidence type="ECO:0000259" key="18">
    <source>
        <dbReference type="Pfam" id="PF01108"/>
    </source>
</evidence>
<reference evidence="20" key="4">
    <citation type="submission" date="2025-09" db="UniProtKB">
        <authorList>
            <consortium name="Ensembl"/>
        </authorList>
    </citation>
    <scope>IDENTIFICATION</scope>
    <source>
        <strain evidence="20">HNI</strain>
    </source>
</reference>
<keyword evidence="8" id="KW-0732">Signal</keyword>
<dbReference type="GO" id="GO:0007596">
    <property type="term" value="P:blood coagulation"/>
    <property type="evidence" value="ECO:0007669"/>
    <property type="project" value="UniProtKB-KW"/>
</dbReference>
<sequence length="340" mass="38007">MFPLPLPPPPLHTQTAPTLTVRLKETVLSCRNRKNEGSLRLGICRYRASELGSIMASVETLLWVGVWMSAFSITTADDNSVPKAENVRWMSLDFTTVLTWTAKPSSYSFTVQYATDEDDWTESPDCIRISDTKCDLTEHLKPYDMNYIADIQTEHLEADYDVENLPHTYSPKFNPFRESNISAVEFSVTQLNETTVCVNITDPLTAIHQKKKQLSIRDILEKDLQYKISYYKSGNTRKRDFESPTSTAEISGLDPGQSYCFMVAAYIPSRAKANQNGALSLEQCTEGDGGILQELSVGAWVGVVFLIITVIIVLVTVIALCCRNPNRNKSLQSTQLSAPV</sequence>
<evidence type="ECO:0000256" key="7">
    <source>
        <dbReference type="ARBA" id="ARBA00022696"/>
    </source>
</evidence>
<proteinExistence type="inferred from homology"/>
<feature type="domain" description="Fibronectin type-III" evidence="18">
    <location>
        <begin position="62"/>
        <end position="154"/>
    </location>
</feature>
<evidence type="ECO:0000256" key="12">
    <source>
        <dbReference type="ARBA" id="ARBA00023139"/>
    </source>
</evidence>
<dbReference type="InterPro" id="IPR015373">
    <property type="entry name" value="Interferon/interleukin_rcp_dom"/>
</dbReference>
<evidence type="ECO:0000256" key="8">
    <source>
        <dbReference type="ARBA" id="ARBA00022729"/>
    </source>
</evidence>
<comment type="function">
    <text evidence="1">Initiates blood coagulation by forming a complex with circulating factor VII or VIIa. The [TF:VIIa] complex activates factors IX or X by specific limited proteolysis. TF plays a role in normal hemostasis by initiating the cell-surface assembly and propagation of the coagulation protease cascade.</text>
</comment>
<keyword evidence="12" id="KW-0564">Palmitate</keyword>
<dbReference type="InterPro" id="IPR013783">
    <property type="entry name" value="Ig-like_fold"/>
</dbReference>
<evidence type="ECO:0000256" key="6">
    <source>
        <dbReference type="ARBA" id="ARBA00022692"/>
    </source>
</evidence>
<keyword evidence="6 17" id="KW-0812">Transmembrane</keyword>
<dbReference type="InterPro" id="IPR003961">
    <property type="entry name" value="FN3_dom"/>
</dbReference>
<evidence type="ECO:0000256" key="5">
    <source>
        <dbReference type="ARBA" id="ARBA00018722"/>
    </source>
</evidence>
<evidence type="ECO:0000256" key="14">
    <source>
        <dbReference type="ARBA" id="ARBA00023180"/>
    </source>
</evidence>
<keyword evidence="13" id="KW-1015">Disulfide bond</keyword>
<evidence type="ECO:0000256" key="3">
    <source>
        <dbReference type="ARBA" id="ARBA00009197"/>
    </source>
</evidence>
<dbReference type="Pfam" id="PF09294">
    <property type="entry name" value="Interfer-bind"/>
    <property type="match status" value="1"/>
</dbReference>
<keyword evidence="14" id="KW-0325">Glycoprotein</keyword>
<dbReference type="FunFam" id="2.60.40.10:FF:000899">
    <property type="entry name" value="Tissue factor"/>
    <property type="match status" value="1"/>
</dbReference>
<dbReference type="InterPro" id="IPR036116">
    <property type="entry name" value="FN3_sf"/>
</dbReference>
<name>A0A3P9KWD4_ORYLA</name>
<comment type="subcellular location">
    <subcellularLocation>
        <location evidence="2">Membrane</location>
        <topology evidence="2">Single-pass type I membrane protein</topology>
    </subcellularLocation>
</comment>
<dbReference type="InterPro" id="IPR001187">
    <property type="entry name" value="Tissue_factor"/>
</dbReference>
<keyword evidence="11 17" id="KW-0472">Membrane</keyword>
<dbReference type="Ensembl" id="ENSORLT00020032350.1">
    <property type="protein sequence ID" value="ENSORLP00020012748.1"/>
    <property type="gene ID" value="ENSORLG00020013694.1"/>
</dbReference>
<dbReference type="SUPFAM" id="SSF49265">
    <property type="entry name" value="Fibronectin type III"/>
    <property type="match status" value="2"/>
</dbReference>
<reference key="1">
    <citation type="journal article" date="2007" name="Nature">
        <title>The medaka draft genome and insights into vertebrate genome evolution.</title>
        <authorList>
            <person name="Kasahara M."/>
            <person name="Naruse K."/>
            <person name="Sasaki S."/>
            <person name="Nakatani Y."/>
            <person name="Qu W."/>
            <person name="Ahsan B."/>
            <person name="Yamada T."/>
            <person name="Nagayasu Y."/>
            <person name="Doi K."/>
            <person name="Kasai Y."/>
            <person name="Jindo T."/>
            <person name="Kobayashi D."/>
            <person name="Shimada A."/>
            <person name="Toyoda A."/>
            <person name="Kuroki Y."/>
            <person name="Fujiyama A."/>
            <person name="Sasaki T."/>
            <person name="Shimizu A."/>
            <person name="Asakawa S."/>
            <person name="Shimizu N."/>
            <person name="Hashimoto S."/>
            <person name="Yang J."/>
            <person name="Lee Y."/>
            <person name="Matsushima K."/>
            <person name="Sugano S."/>
            <person name="Sakaizumi M."/>
            <person name="Narita T."/>
            <person name="Ohishi K."/>
            <person name="Haga S."/>
            <person name="Ohta F."/>
            <person name="Nomoto H."/>
            <person name="Nogata K."/>
            <person name="Morishita T."/>
            <person name="Endo T."/>
            <person name="Shin-I T."/>
            <person name="Takeda H."/>
            <person name="Morishita S."/>
            <person name="Kohara Y."/>
        </authorList>
    </citation>
    <scope>NUCLEOTIDE SEQUENCE [LARGE SCALE GENOMIC DNA]</scope>
    <source>
        <strain>Hd-rR</strain>
    </source>
</reference>
<evidence type="ECO:0000256" key="17">
    <source>
        <dbReference type="SAM" id="Phobius"/>
    </source>
</evidence>
<evidence type="ECO:0000259" key="19">
    <source>
        <dbReference type="Pfam" id="PF09294"/>
    </source>
</evidence>
<keyword evidence="15" id="KW-0449">Lipoprotein</keyword>
<evidence type="ECO:0000256" key="15">
    <source>
        <dbReference type="ARBA" id="ARBA00023288"/>
    </source>
</evidence>
<reference evidence="20" key="3">
    <citation type="submission" date="2025-08" db="UniProtKB">
        <authorList>
            <consortium name="Ensembl"/>
        </authorList>
    </citation>
    <scope>IDENTIFICATION</scope>
    <source>
        <strain evidence="20">HNI</strain>
    </source>
</reference>
<feature type="transmembrane region" description="Helical" evidence="17">
    <location>
        <begin position="299"/>
        <end position="322"/>
    </location>
</feature>
<evidence type="ECO:0000313" key="20">
    <source>
        <dbReference type="Ensembl" id="ENSORLP00020012748.1"/>
    </source>
</evidence>
<dbReference type="PANTHER" id="PTHR20859:SF22">
    <property type="entry name" value="TISSUE FACTOR"/>
    <property type="match status" value="1"/>
</dbReference>
<evidence type="ECO:0000256" key="16">
    <source>
        <dbReference type="ARBA" id="ARBA00031171"/>
    </source>
</evidence>
<evidence type="ECO:0000256" key="10">
    <source>
        <dbReference type="ARBA" id="ARBA00023084"/>
    </source>
</evidence>
<reference evidence="20 21" key="2">
    <citation type="submission" date="2017-04" db="EMBL/GenBank/DDBJ databases">
        <title>CpG methylation of centromeres and impact of large insertions on vertebrate speciation.</title>
        <authorList>
            <person name="Ichikawa K."/>
            <person name="Yoshimura J."/>
            <person name="Morishita S."/>
        </authorList>
    </citation>
    <scope>NUCLEOTIDE SEQUENCE</scope>
    <source>
        <strain evidence="20 21">HNI</strain>
    </source>
</reference>
<dbReference type="PANTHER" id="PTHR20859">
    <property type="entry name" value="INTERFERON/INTERLEUKIN RECEPTOR"/>
    <property type="match status" value="1"/>
</dbReference>
<evidence type="ECO:0000256" key="13">
    <source>
        <dbReference type="ARBA" id="ARBA00023157"/>
    </source>
</evidence>
<dbReference type="AlphaFoldDB" id="A0A3P9KWD4"/>
<evidence type="ECO:0000256" key="4">
    <source>
        <dbReference type="ARBA" id="ARBA00011184"/>
    </source>
</evidence>
<dbReference type="Proteomes" id="UP000265180">
    <property type="component" value="Chromosome 17"/>
</dbReference>
<organism evidence="20 21">
    <name type="scientific">Oryzias latipes</name>
    <name type="common">Japanese rice fish</name>
    <name type="synonym">Japanese killifish</name>
    <dbReference type="NCBI Taxonomy" id="8090"/>
    <lineage>
        <taxon>Eukaryota</taxon>
        <taxon>Metazoa</taxon>
        <taxon>Chordata</taxon>
        <taxon>Craniata</taxon>
        <taxon>Vertebrata</taxon>
        <taxon>Euteleostomi</taxon>
        <taxon>Actinopterygii</taxon>
        <taxon>Neopterygii</taxon>
        <taxon>Teleostei</taxon>
        <taxon>Neoteleostei</taxon>
        <taxon>Acanthomorphata</taxon>
        <taxon>Ovalentaria</taxon>
        <taxon>Atherinomorphae</taxon>
        <taxon>Beloniformes</taxon>
        <taxon>Adrianichthyidae</taxon>
        <taxon>Oryziinae</taxon>
        <taxon>Oryzias</taxon>
    </lineage>
</organism>
<evidence type="ECO:0000256" key="11">
    <source>
        <dbReference type="ARBA" id="ARBA00023136"/>
    </source>
</evidence>
<dbReference type="Gene3D" id="2.60.40.10">
    <property type="entry name" value="Immunoglobulins"/>
    <property type="match status" value="2"/>
</dbReference>
<keyword evidence="7" id="KW-0356">Hemostasis</keyword>
<feature type="domain" description="Interferon/interleukin receptor" evidence="19">
    <location>
        <begin position="186"/>
        <end position="286"/>
    </location>
</feature>
<dbReference type="GO" id="GO:0016020">
    <property type="term" value="C:membrane"/>
    <property type="evidence" value="ECO:0007669"/>
    <property type="project" value="UniProtKB-SubCell"/>
</dbReference>
<evidence type="ECO:0000256" key="2">
    <source>
        <dbReference type="ARBA" id="ARBA00004479"/>
    </source>
</evidence>
<evidence type="ECO:0000256" key="1">
    <source>
        <dbReference type="ARBA" id="ARBA00002201"/>
    </source>
</evidence>